<dbReference type="InterPro" id="IPR001453">
    <property type="entry name" value="MoaB/Mog_dom"/>
</dbReference>
<keyword evidence="6 8" id="KW-0808">Transferase</keyword>
<dbReference type="GO" id="GO:0006777">
    <property type="term" value="P:Mo-molybdopterin cofactor biosynthetic process"/>
    <property type="evidence" value="ECO:0007669"/>
    <property type="project" value="UniProtKB-UniRule"/>
</dbReference>
<evidence type="ECO:0000256" key="2">
    <source>
        <dbReference type="ARBA" id="ARBA00005046"/>
    </source>
</evidence>
<name>A0A437PR25_9BACT</name>
<dbReference type="OrthoDB" id="9804758at2"/>
<dbReference type="RefSeq" id="WP_127803639.1">
    <property type="nucleotide sequence ID" value="NZ_SACY01000003.1"/>
</dbReference>
<evidence type="ECO:0000256" key="5">
    <source>
        <dbReference type="ARBA" id="ARBA00047317"/>
    </source>
</evidence>
<dbReference type="Gene3D" id="2.40.340.10">
    <property type="entry name" value="MoeA, C-terminal, domain IV"/>
    <property type="match status" value="1"/>
</dbReference>
<evidence type="ECO:0000256" key="4">
    <source>
        <dbReference type="ARBA" id="ARBA00023150"/>
    </source>
</evidence>
<keyword evidence="6" id="KW-0460">Magnesium</keyword>
<keyword evidence="9" id="KW-1185">Reference proteome</keyword>
<dbReference type="PANTHER" id="PTHR10192">
    <property type="entry name" value="MOLYBDOPTERIN BIOSYNTHESIS PROTEIN"/>
    <property type="match status" value="1"/>
</dbReference>
<evidence type="ECO:0000259" key="7">
    <source>
        <dbReference type="SMART" id="SM00852"/>
    </source>
</evidence>
<keyword evidence="6" id="KW-0479">Metal-binding</keyword>
<comment type="cofactor">
    <cofactor evidence="6">
        <name>Mg(2+)</name>
        <dbReference type="ChEBI" id="CHEBI:18420"/>
    </cofactor>
</comment>
<comment type="pathway">
    <text evidence="2 6">Cofactor biosynthesis; molybdopterin biosynthesis.</text>
</comment>
<dbReference type="InterPro" id="IPR038987">
    <property type="entry name" value="MoeA-like"/>
</dbReference>
<keyword evidence="4 6" id="KW-0501">Molybdenum cofactor biosynthesis</keyword>
<dbReference type="SMART" id="SM00852">
    <property type="entry name" value="MoCF_biosynth"/>
    <property type="match status" value="1"/>
</dbReference>
<comment type="similarity">
    <text evidence="3 6">Belongs to the MoeA family.</text>
</comment>
<gene>
    <name evidence="8" type="ORF">EOJ36_06665</name>
</gene>
<dbReference type="AlphaFoldDB" id="A0A437PR25"/>
<dbReference type="EMBL" id="SACY01000003">
    <property type="protein sequence ID" value="RVU24690.1"/>
    <property type="molecule type" value="Genomic_DNA"/>
</dbReference>
<sequence length="421" mass="47397">MKNFRLLMINLKNCCIDSTQNDYFRKYYVMSSKMINPTKAIEIINQNIFLPKIVSIPLEKSIDFQLAEDLFADRDFPPFDRVMMDGIATQNTESKEWILEKTVFAGQEQTKLHDPNACIEIMTGSPLPVGCTAVIPKEEIEFIKSGDQIIAKFIGQNIAKSQFIHQKGADLKEKSLLIAKNTKITTLEIALAATIGKSKLPVFQKPTIALISTGDELVPVDQVPLPHQIRSSNIPMLSATLEAKGFQTEQKHIPDSKELLQTEIEKSLHSNDVLILSGGVSAGKKDFIPDVLKDLGFDCHFHKIAQKPGKPLWFGTRKKDQKTIFALPGNPISTFICFNVYVLPFLQQKDLDFFETKILNAKPNNKDLDFWLPAKWIQKGIEAEILPNNGSGDLVNWKEAEILVWQKAGQNSVYLPYIPVK</sequence>
<comment type="caution">
    <text evidence="8">The sequence shown here is derived from an EMBL/GenBank/DDBJ whole genome shotgun (WGS) entry which is preliminary data.</text>
</comment>
<dbReference type="InterPro" id="IPR036688">
    <property type="entry name" value="MoeA_C_domain_IV_sf"/>
</dbReference>
<evidence type="ECO:0000313" key="9">
    <source>
        <dbReference type="Proteomes" id="UP000282832"/>
    </source>
</evidence>
<dbReference type="GO" id="GO:0046872">
    <property type="term" value="F:metal ion binding"/>
    <property type="evidence" value="ECO:0007669"/>
    <property type="project" value="UniProtKB-UniRule"/>
</dbReference>
<dbReference type="PANTHER" id="PTHR10192:SF5">
    <property type="entry name" value="GEPHYRIN"/>
    <property type="match status" value="1"/>
</dbReference>
<dbReference type="Pfam" id="PF00994">
    <property type="entry name" value="MoCF_biosynth"/>
    <property type="match status" value="1"/>
</dbReference>
<dbReference type="SUPFAM" id="SSF63882">
    <property type="entry name" value="MoeA N-terminal region -like"/>
    <property type="match status" value="1"/>
</dbReference>
<dbReference type="Gene3D" id="3.90.105.10">
    <property type="entry name" value="Molybdopterin biosynthesis moea protein, domain 2"/>
    <property type="match status" value="1"/>
</dbReference>
<comment type="function">
    <text evidence="1 6">Catalyzes the insertion of molybdate into adenylated molybdopterin with the concomitant release of AMP.</text>
</comment>
<dbReference type="InterPro" id="IPR036135">
    <property type="entry name" value="MoeA_linker/N_sf"/>
</dbReference>
<dbReference type="InterPro" id="IPR005110">
    <property type="entry name" value="MoeA_linker/N"/>
</dbReference>
<keyword evidence="6" id="KW-0500">Molybdenum</keyword>
<dbReference type="InterPro" id="IPR036425">
    <property type="entry name" value="MoaB/Mog-like_dom_sf"/>
</dbReference>
<dbReference type="Proteomes" id="UP000282832">
    <property type="component" value="Unassembled WGS sequence"/>
</dbReference>
<comment type="catalytic activity">
    <reaction evidence="5">
        <text>adenylyl-molybdopterin + molybdate = Mo-molybdopterin + AMP + H(+)</text>
        <dbReference type="Rhea" id="RHEA:35047"/>
        <dbReference type="ChEBI" id="CHEBI:15378"/>
        <dbReference type="ChEBI" id="CHEBI:36264"/>
        <dbReference type="ChEBI" id="CHEBI:62727"/>
        <dbReference type="ChEBI" id="CHEBI:71302"/>
        <dbReference type="ChEBI" id="CHEBI:456215"/>
        <dbReference type="EC" id="2.10.1.1"/>
    </reaction>
</comment>
<dbReference type="GO" id="GO:0005829">
    <property type="term" value="C:cytosol"/>
    <property type="evidence" value="ECO:0007669"/>
    <property type="project" value="TreeGrafter"/>
</dbReference>
<dbReference type="EC" id="2.10.1.1" evidence="6"/>
<dbReference type="Pfam" id="PF03453">
    <property type="entry name" value="MoeA_N"/>
    <property type="match status" value="1"/>
</dbReference>
<dbReference type="NCBIfam" id="TIGR00177">
    <property type="entry name" value="molyb_syn"/>
    <property type="match status" value="1"/>
</dbReference>
<dbReference type="Gene3D" id="3.40.980.10">
    <property type="entry name" value="MoaB/Mog-like domain"/>
    <property type="match status" value="1"/>
</dbReference>
<dbReference type="PROSITE" id="PS01079">
    <property type="entry name" value="MOCF_BIOSYNTHESIS_2"/>
    <property type="match status" value="1"/>
</dbReference>
<dbReference type="InterPro" id="IPR008284">
    <property type="entry name" value="MoCF_biosynth_CS"/>
</dbReference>
<organism evidence="8 9">
    <name type="scientific">Sandaracinomonas limnophila</name>
    <dbReference type="NCBI Taxonomy" id="1862386"/>
    <lineage>
        <taxon>Bacteria</taxon>
        <taxon>Pseudomonadati</taxon>
        <taxon>Bacteroidota</taxon>
        <taxon>Cytophagia</taxon>
        <taxon>Cytophagales</taxon>
        <taxon>Flectobacillaceae</taxon>
        <taxon>Sandaracinomonas</taxon>
    </lineage>
</organism>
<dbReference type="SUPFAM" id="SSF53218">
    <property type="entry name" value="Molybdenum cofactor biosynthesis proteins"/>
    <property type="match status" value="1"/>
</dbReference>
<reference evidence="8 9" key="1">
    <citation type="submission" date="2019-01" db="EMBL/GenBank/DDBJ databases">
        <authorList>
            <person name="Chen W.-M."/>
        </authorList>
    </citation>
    <scope>NUCLEOTIDE SEQUENCE [LARGE SCALE GENOMIC DNA]</scope>
    <source>
        <strain evidence="8 9">FSY-15</strain>
    </source>
</reference>
<dbReference type="GO" id="GO:0061599">
    <property type="term" value="F:molybdopterin molybdotransferase activity"/>
    <property type="evidence" value="ECO:0007669"/>
    <property type="project" value="UniProtKB-UniRule"/>
</dbReference>
<evidence type="ECO:0000313" key="8">
    <source>
        <dbReference type="EMBL" id="RVU24690.1"/>
    </source>
</evidence>
<dbReference type="Gene3D" id="2.170.190.11">
    <property type="entry name" value="Molybdopterin biosynthesis moea protein, domain 3"/>
    <property type="match status" value="1"/>
</dbReference>
<evidence type="ECO:0000256" key="1">
    <source>
        <dbReference type="ARBA" id="ARBA00002901"/>
    </source>
</evidence>
<proteinExistence type="inferred from homology"/>
<accession>A0A437PR25</accession>
<feature type="domain" description="MoaB/Mog" evidence="7">
    <location>
        <begin position="209"/>
        <end position="348"/>
    </location>
</feature>
<dbReference type="UniPathway" id="UPA00344"/>
<evidence type="ECO:0000256" key="3">
    <source>
        <dbReference type="ARBA" id="ARBA00010763"/>
    </source>
</evidence>
<protein>
    <recommendedName>
        <fullName evidence="6">Molybdopterin molybdenumtransferase</fullName>
        <ecNumber evidence="6">2.10.1.1</ecNumber>
    </recommendedName>
</protein>
<dbReference type="CDD" id="cd00887">
    <property type="entry name" value="MoeA"/>
    <property type="match status" value="1"/>
</dbReference>
<evidence type="ECO:0000256" key="6">
    <source>
        <dbReference type="RuleBase" id="RU365090"/>
    </source>
</evidence>